<dbReference type="AlphaFoldDB" id="A0A086JQY9"/>
<keyword evidence="2" id="KW-0732">Signal</keyword>
<sequence length="162" mass="17023">MTANLSSAATVALCIFLSCNLHNDCFGSWTLAAEQLDTAPGIRGSDARHAPSAVPSSAIPAEAEQQQAPVAVRLKKLKRTSLRKNGTALSRRTKTVTAAKVVLSLTAVLGLLVASVKLYQCRQKLPANTSKQAAGSTGRRLAEGGSDDKTCVSVALSSPWYR</sequence>
<protein>
    <submittedName>
        <fullName evidence="3">Toxoplasma gondii family B protein</fullName>
    </submittedName>
</protein>
<dbReference type="Proteomes" id="UP000028828">
    <property type="component" value="Unassembled WGS sequence"/>
</dbReference>
<feature type="signal peptide" evidence="2">
    <location>
        <begin position="1"/>
        <end position="27"/>
    </location>
</feature>
<evidence type="ECO:0000256" key="2">
    <source>
        <dbReference type="SAM" id="SignalP"/>
    </source>
</evidence>
<evidence type="ECO:0000313" key="4">
    <source>
        <dbReference type="Proteomes" id="UP000028828"/>
    </source>
</evidence>
<reference evidence="3 4" key="1">
    <citation type="submission" date="2014-03" db="EMBL/GenBank/DDBJ databases">
        <authorList>
            <person name="Sibley D."/>
            <person name="Venepally P."/>
            <person name="Karamycheva S."/>
            <person name="Hadjithomas M."/>
            <person name="Khan A."/>
            <person name="Brunk B."/>
            <person name="Roos D."/>
            <person name="Caler E."/>
            <person name="Lorenzi H."/>
        </authorList>
    </citation>
    <scope>NUCLEOTIDE SEQUENCE [LARGE SCALE GENOMIC DNA]</scope>
    <source>
        <strain evidence="4">p89</strain>
    </source>
</reference>
<evidence type="ECO:0000313" key="3">
    <source>
        <dbReference type="EMBL" id="KFG34557.1"/>
    </source>
</evidence>
<name>A0A086JQY9_TOXGO</name>
<comment type="caution">
    <text evidence="3">The sequence shown here is derived from an EMBL/GenBank/DDBJ whole genome shotgun (WGS) entry which is preliminary data.</text>
</comment>
<proteinExistence type="predicted"/>
<dbReference type="EMBL" id="AEYI02001665">
    <property type="protein sequence ID" value="KFG34557.1"/>
    <property type="molecule type" value="Genomic_DNA"/>
</dbReference>
<gene>
    <name evidence="3" type="ORF">TGP89_244920</name>
</gene>
<feature type="compositionally biased region" description="Low complexity" evidence="1">
    <location>
        <begin position="50"/>
        <end position="64"/>
    </location>
</feature>
<organism evidence="3 4">
    <name type="scientific">Toxoplasma gondii p89</name>
    <dbReference type="NCBI Taxonomy" id="943119"/>
    <lineage>
        <taxon>Eukaryota</taxon>
        <taxon>Sar</taxon>
        <taxon>Alveolata</taxon>
        <taxon>Apicomplexa</taxon>
        <taxon>Conoidasida</taxon>
        <taxon>Coccidia</taxon>
        <taxon>Eucoccidiorida</taxon>
        <taxon>Eimeriorina</taxon>
        <taxon>Sarcocystidae</taxon>
        <taxon>Toxoplasma</taxon>
    </lineage>
</organism>
<feature type="region of interest" description="Disordered" evidence="1">
    <location>
        <begin position="42"/>
        <end position="64"/>
    </location>
</feature>
<evidence type="ECO:0000256" key="1">
    <source>
        <dbReference type="SAM" id="MobiDB-lite"/>
    </source>
</evidence>
<dbReference type="VEuPathDB" id="ToxoDB:TGP89_244920"/>
<accession>A0A086JQY9</accession>
<feature type="chain" id="PRO_5001808361" evidence="2">
    <location>
        <begin position="28"/>
        <end position="162"/>
    </location>
</feature>